<dbReference type="InterPro" id="IPR022409">
    <property type="entry name" value="PKD/Chitinase_dom"/>
</dbReference>
<dbReference type="Pfam" id="PF19408">
    <property type="entry name" value="PKD_6"/>
    <property type="match status" value="2"/>
</dbReference>
<feature type="chain" id="PRO_5027699949" description="PKD domain-containing protein" evidence="1">
    <location>
        <begin position="25"/>
        <end position="928"/>
    </location>
</feature>
<keyword evidence="1" id="KW-0732">Signal</keyword>
<evidence type="ECO:0000256" key="1">
    <source>
        <dbReference type="SAM" id="SignalP"/>
    </source>
</evidence>
<gene>
    <name evidence="3" type="ORF">HELGO_WM41320</name>
</gene>
<feature type="signal peptide" evidence="1">
    <location>
        <begin position="1"/>
        <end position="24"/>
    </location>
</feature>
<dbReference type="Pfam" id="PF18911">
    <property type="entry name" value="PKD_4"/>
    <property type="match status" value="2"/>
</dbReference>
<dbReference type="CDD" id="cd00146">
    <property type="entry name" value="PKD"/>
    <property type="match status" value="2"/>
</dbReference>
<dbReference type="InterPro" id="IPR013783">
    <property type="entry name" value="Ig-like_fold"/>
</dbReference>
<reference evidence="3" key="1">
    <citation type="submission" date="2020-01" db="EMBL/GenBank/DDBJ databases">
        <authorList>
            <person name="Meier V. D."/>
            <person name="Meier V D."/>
        </authorList>
    </citation>
    <scope>NUCLEOTIDE SEQUENCE</scope>
    <source>
        <strain evidence="3">HLG_WM_MAG_10</strain>
    </source>
</reference>
<dbReference type="PROSITE" id="PS50093">
    <property type="entry name" value="PKD"/>
    <property type="match status" value="2"/>
</dbReference>
<feature type="domain" description="PKD" evidence="2">
    <location>
        <begin position="651"/>
        <end position="685"/>
    </location>
</feature>
<feature type="non-terminal residue" evidence="3">
    <location>
        <position position="928"/>
    </location>
</feature>
<dbReference type="SMART" id="SM00089">
    <property type="entry name" value="PKD"/>
    <property type="match status" value="4"/>
</dbReference>
<dbReference type="AlphaFoldDB" id="A0A6S6TI75"/>
<evidence type="ECO:0000259" key="2">
    <source>
        <dbReference type="PROSITE" id="PS50093"/>
    </source>
</evidence>
<dbReference type="InterPro" id="IPR035986">
    <property type="entry name" value="PKD_dom_sf"/>
</dbReference>
<dbReference type="InterPro" id="IPR000601">
    <property type="entry name" value="PKD_dom"/>
</dbReference>
<evidence type="ECO:0000313" key="3">
    <source>
        <dbReference type="EMBL" id="CAA6814735.1"/>
    </source>
</evidence>
<accession>A0A6S6TI75</accession>
<sequence length="928" mass="100514">MKHLIHSISLLCCLIVFPFSTTQASHIVGGEMTYNCLGNGQYEVLLTVFRDCENGNPGAYFDNPAAIGVFDATTGEYLRTEMFFLQVDDTLDLSLSNPCYTIPPNVCIHTTTYRRQISLGYRAGGYHLAYQRCCRNNIIANIVDPQASGATYDVVISENALRNCNSSARFREWPPFYICQGSSINYDNSAFDPDGDSIVYSLCNPYDGAGRGDPMPNPPAPPPYSSVVWQPPYSINNMLGGSDPLRIDPVTGFLSGTPLTLGTFVVGICAQEYRNGVLIGITKRDFQYSVGVCTSLEAQFAVNISPCNSSLSLRHINTSTSFNTDFQWNFGDGSPISTAVNPFHTYPDTGTYTITMIAAMGLSCVDTVERQITINLDGADVEVPPQDACEGDTVLVVAQNVLRNYNNLVSYNWSPNGSILSGQGTDSVYVIVNNNVNLSVTVVNDKGCQDVDNTTIQLQLVEAAFDSIAFNCNTTLSIPFGNNSTSVNNGFFWDFDGIGTSTDVFPTYTFPDTGLYAVTLIAGYGALCQDTFTRDIYIPLDGASILSTAPTQVCKGKDLTLSVTNTLADYNNIAGYVWTPNAPILAGQGTDSIQIVADANTVFTVNVINDNGCVDTVVLPLQVFQVNATFDTTELACNKSFSVPFINTSVDPNVGFIWDFDGTGTSTDLNPTHIFPDTGRYTVTLIGGLGTACPDTFTQEIYLPLDGVEIVASDSQIVCRGDTVLLTASNVFSLYNSVVDYTWTPVPNIITGQGTDSVDVLANADLDFMVVGLNDRGCRDTAFAYVNVTSISPAFTVDAIPDSIFVGQSSQLVATDVIGYIYDWLPDTTLSAYDIPDPVATPRMTKTYYLSVSNELCTDEDSVTVYIKEPICAGPIIFIPNAFSPDGDGYNDVLMVNGNNIDEMTMAIYNRWGQKVFETNSQSVGWDG</sequence>
<protein>
    <recommendedName>
        <fullName evidence="2">PKD domain-containing protein</fullName>
    </recommendedName>
</protein>
<proteinExistence type="predicted"/>
<feature type="domain" description="PKD" evidence="2">
    <location>
        <begin position="296"/>
        <end position="381"/>
    </location>
</feature>
<dbReference type="EMBL" id="CACVAQ010000219">
    <property type="protein sequence ID" value="CAA6814735.1"/>
    <property type="molecule type" value="Genomic_DNA"/>
</dbReference>
<dbReference type="Gene3D" id="2.60.40.10">
    <property type="entry name" value="Immunoglobulins"/>
    <property type="match status" value="3"/>
</dbReference>
<organism evidence="3">
    <name type="scientific">uncultured Aureispira sp</name>
    <dbReference type="NCBI Taxonomy" id="1331704"/>
    <lineage>
        <taxon>Bacteria</taxon>
        <taxon>Pseudomonadati</taxon>
        <taxon>Bacteroidota</taxon>
        <taxon>Saprospiria</taxon>
        <taxon>Saprospirales</taxon>
        <taxon>Saprospiraceae</taxon>
        <taxon>Aureispira</taxon>
        <taxon>environmental samples</taxon>
    </lineage>
</organism>
<dbReference type="Pfam" id="PF13585">
    <property type="entry name" value="CHU_C"/>
    <property type="match status" value="1"/>
</dbReference>
<dbReference type="InterPro" id="IPR045829">
    <property type="entry name" value="PKD_6"/>
</dbReference>
<dbReference type="SUPFAM" id="SSF49299">
    <property type="entry name" value="PKD domain"/>
    <property type="match status" value="3"/>
</dbReference>
<name>A0A6S6TI75_9BACT</name>